<sequence length="253" mass="26079">MSGPRMRGTLIGLAAIVLWSAMVGLIRLVSVRFGPMLGVALIYSLATALLWVTRSPQHLRSFPLPYLLVGGGLFVVYEVSVGLAVGLAEGSEQTLEVSIVNYLWPTFAVQLSAVTSRGWKMSWLVLPGAVTAAAGIAWVVGGDGGPDLAHIIGNVASNPLADALALIGAVAWACYTVFSPSISRGHDGITVFFTGVAAALWIVYAVAGEHVGVSFSPGSVMALTAAAAVIAVAYACWNVGIARGDVRALSVAS</sequence>
<accession>A0ABW2SIG6</accession>
<feature type="transmembrane region" description="Helical" evidence="1">
    <location>
        <begin position="219"/>
        <end position="237"/>
    </location>
</feature>
<organism evidence="2 3">
    <name type="scientific">Schaalia naturae</name>
    <dbReference type="NCBI Taxonomy" id="635203"/>
    <lineage>
        <taxon>Bacteria</taxon>
        <taxon>Bacillati</taxon>
        <taxon>Actinomycetota</taxon>
        <taxon>Actinomycetes</taxon>
        <taxon>Actinomycetales</taxon>
        <taxon>Actinomycetaceae</taxon>
        <taxon>Schaalia</taxon>
    </lineage>
</organism>
<dbReference type="NCBIfam" id="NF008676">
    <property type="entry name" value="PRK11689.1"/>
    <property type="match status" value="1"/>
</dbReference>
<protein>
    <submittedName>
        <fullName evidence="2">Aromatic amino acid DMT transporter YddG</fullName>
    </submittedName>
</protein>
<keyword evidence="1" id="KW-0812">Transmembrane</keyword>
<evidence type="ECO:0000313" key="2">
    <source>
        <dbReference type="EMBL" id="MFC7579867.1"/>
    </source>
</evidence>
<feature type="transmembrane region" description="Helical" evidence="1">
    <location>
        <begin position="64"/>
        <end position="87"/>
    </location>
</feature>
<proteinExistence type="predicted"/>
<name>A0ABW2SIG6_9ACTO</name>
<evidence type="ECO:0000313" key="3">
    <source>
        <dbReference type="Proteomes" id="UP001596527"/>
    </source>
</evidence>
<evidence type="ECO:0000256" key="1">
    <source>
        <dbReference type="SAM" id="Phobius"/>
    </source>
</evidence>
<keyword evidence="1" id="KW-0472">Membrane</keyword>
<dbReference type="EMBL" id="JBHTEF010000001">
    <property type="protein sequence ID" value="MFC7579867.1"/>
    <property type="molecule type" value="Genomic_DNA"/>
</dbReference>
<feature type="transmembrane region" description="Helical" evidence="1">
    <location>
        <begin position="99"/>
        <end position="116"/>
    </location>
</feature>
<dbReference type="RefSeq" id="WP_380971415.1">
    <property type="nucleotide sequence ID" value="NZ_JBHTEF010000001.1"/>
</dbReference>
<feature type="transmembrane region" description="Helical" evidence="1">
    <location>
        <begin position="33"/>
        <end position="52"/>
    </location>
</feature>
<feature type="transmembrane region" description="Helical" evidence="1">
    <location>
        <begin position="190"/>
        <end position="207"/>
    </location>
</feature>
<comment type="caution">
    <text evidence="2">The sequence shown here is derived from an EMBL/GenBank/DDBJ whole genome shotgun (WGS) entry which is preliminary data.</text>
</comment>
<reference evidence="3" key="1">
    <citation type="journal article" date="2019" name="Int. J. Syst. Evol. Microbiol.">
        <title>The Global Catalogue of Microorganisms (GCM) 10K type strain sequencing project: providing services to taxonomists for standard genome sequencing and annotation.</title>
        <authorList>
            <consortium name="The Broad Institute Genomics Platform"/>
            <consortium name="The Broad Institute Genome Sequencing Center for Infectious Disease"/>
            <person name="Wu L."/>
            <person name="Ma J."/>
        </authorList>
    </citation>
    <scope>NUCLEOTIDE SEQUENCE [LARGE SCALE GENOMIC DNA]</scope>
    <source>
        <strain evidence="3">CCUG 56698</strain>
    </source>
</reference>
<keyword evidence="3" id="KW-1185">Reference proteome</keyword>
<feature type="transmembrane region" description="Helical" evidence="1">
    <location>
        <begin position="160"/>
        <end position="178"/>
    </location>
</feature>
<keyword evidence="1" id="KW-1133">Transmembrane helix</keyword>
<gene>
    <name evidence="2" type="primary">yddG</name>
    <name evidence="2" type="ORF">ACFQWG_01305</name>
</gene>
<dbReference type="Proteomes" id="UP001596527">
    <property type="component" value="Unassembled WGS sequence"/>
</dbReference>
<feature type="transmembrane region" description="Helical" evidence="1">
    <location>
        <begin position="123"/>
        <end position="140"/>
    </location>
</feature>